<feature type="domain" description="Amino acid transporter transmembrane" evidence="6">
    <location>
        <begin position="44"/>
        <end position="440"/>
    </location>
</feature>
<dbReference type="Proteomes" id="UP000054408">
    <property type="component" value="Unassembled WGS sequence"/>
</dbReference>
<feature type="transmembrane region" description="Helical" evidence="5">
    <location>
        <begin position="386"/>
        <end position="408"/>
    </location>
</feature>
<keyword evidence="2 5" id="KW-0812">Transmembrane</keyword>
<dbReference type="PANTHER" id="PTHR22950">
    <property type="entry name" value="AMINO ACID TRANSPORTER"/>
    <property type="match status" value="1"/>
</dbReference>
<dbReference type="RefSeq" id="XP_013759640.1">
    <property type="nucleotide sequence ID" value="XM_013904186.1"/>
</dbReference>
<evidence type="ECO:0000256" key="5">
    <source>
        <dbReference type="SAM" id="Phobius"/>
    </source>
</evidence>
<dbReference type="OMA" id="MEVAGEM"/>
<dbReference type="GeneID" id="25563310"/>
<feature type="transmembrane region" description="Helical" evidence="5">
    <location>
        <begin position="273"/>
        <end position="300"/>
    </location>
</feature>
<name>A0A0L0D4Q2_THETB</name>
<feature type="transmembrane region" description="Helical" evidence="5">
    <location>
        <begin position="162"/>
        <end position="180"/>
    </location>
</feature>
<evidence type="ECO:0000256" key="1">
    <source>
        <dbReference type="ARBA" id="ARBA00004141"/>
    </source>
</evidence>
<feature type="transmembrane region" description="Helical" evidence="5">
    <location>
        <begin position="320"/>
        <end position="338"/>
    </location>
</feature>
<dbReference type="GO" id="GO:0016020">
    <property type="term" value="C:membrane"/>
    <property type="evidence" value="ECO:0007669"/>
    <property type="project" value="UniProtKB-SubCell"/>
</dbReference>
<reference evidence="7 8" key="1">
    <citation type="submission" date="2010-05" db="EMBL/GenBank/DDBJ databases">
        <title>The Genome Sequence of Thecamonas trahens ATCC 50062.</title>
        <authorList>
            <consortium name="The Broad Institute Genome Sequencing Platform"/>
            <person name="Russ C."/>
            <person name="Cuomo C."/>
            <person name="Shea T."/>
            <person name="Young S.K."/>
            <person name="Zeng Q."/>
            <person name="Koehrsen M."/>
            <person name="Haas B."/>
            <person name="Borodovsky M."/>
            <person name="Guigo R."/>
            <person name="Alvarado L."/>
            <person name="Berlin A."/>
            <person name="Bochicchio J."/>
            <person name="Borenstein D."/>
            <person name="Chapman S."/>
            <person name="Chen Z."/>
            <person name="Freedman E."/>
            <person name="Gellesch M."/>
            <person name="Goldberg J."/>
            <person name="Griggs A."/>
            <person name="Gujja S."/>
            <person name="Heilman E."/>
            <person name="Heiman D."/>
            <person name="Hepburn T."/>
            <person name="Howarth C."/>
            <person name="Jen D."/>
            <person name="Larson L."/>
            <person name="Mehta T."/>
            <person name="Park D."/>
            <person name="Pearson M."/>
            <person name="Roberts A."/>
            <person name="Saif S."/>
            <person name="Shenoy N."/>
            <person name="Sisk P."/>
            <person name="Stolte C."/>
            <person name="Sykes S."/>
            <person name="Thomson T."/>
            <person name="Walk T."/>
            <person name="White J."/>
            <person name="Yandava C."/>
            <person name="Burger G."/>
            <person name="Gray M.W."/>
            <person name="Holland P.W.H."/>
            <person name="King N."/>
            <person name="Lang F.B.F."/>
            <person name="Roger A.J."/>
            <person name="Ruiz-Trillo I."/>
            <person name="Lander E."/>
            <person name="Nusbaum C."/>
        </authorList>
    </citation>
    <scope>NUCLEOTIDE SEQUENCE [LARGE SCALE GENOMIC DNA]</scope>
    <source>
        <strain evidence="7 8">ATCC 50062</strain>
    </source>
</reference>
<feature type="transmembrane region" description="Helical" evidence="5">
    <location>
        <begin position="232"/>
        <end position="252"/>
    </location>
</feature>
<protein>
    <recommendedName>
        <fullName evidence="6">Amino acid transporter transmembrane domain-containing protein</fullName>
    </recommendedName>
</protein>
<evidence type="ECO:0000259" key="6">
    <source>
        <dbReference type="Pfam" id="PF01490"/>
    </source>
</evidence>
<sequence length="449" mass="47817">MALDKAALLTSVNRFGMGEVESVADVSECGESHPLLASDLVDGESTIVESVVVLANTCIGAGVLAVPYALSVTGVALGLALLVAVALLSMFSFYLLAETRRLSGQRSYEDIAAFYFGQAGRRVVQASLVLLLIGATIIYAILMSDSLHPVVSQYAPASPWLSRDWLSVYAVALIYPLTLAQDLRFLRHTSMAALGCLIYLLIALCVRLFQSVSTLRVESGTDPSPDPHIIRLRYAIVSSKFFLALPIIAVAFNGQFNAVRVANELRNPTKSRVLAVSTGAVSVCLVFYILFGLVGIYSFGVATKGDVLLNFRSDDVLVNVGRVALFLVLAFSYPLFFLPLRETIALILAPIVDIRSRGLPARIALTTALNAIALITSMLVPNLPGMLDVVGATCGMGIAFILPGMFGYKANYSRPGKQIACVALAVIGVVCGIISTVVTIATWDEIGSS</sequence>
<dbReference type="InterPro" id="IPR013057">
    <property type="entry name" value="AA_transpt_TM"/>
</dbReference>
<feature type="transmembrane region" description="Helical" evidence="5">
    <location>
        <begin position="123"/>
        <end position="142"/>
    </location>
</feature>
<evidence type="ECO:0000256" key="2">
    <source>
        <dbReference type="ARBA" id="ARBA00022692"/>
    </source>
</evidence>
<gene>
    <name evidence="7" type="ORF">AMSG_03733</name>
</gene>
<accession>A0A0L0D4Q2</accession>
<feature type="transmembrane region" description="Helical" evidence="5">
    <location>
        <begin position="51"/>
        <end position="70"/>
    </location>
</feature>
<organism evidence="7 8">
    <name type="scientific">Thecamonas trahens ATCC 50062</name>
    <dbReference type="NCBI Taxonomy" id="461836"/>
    <lineage>
        <taxon>Eukaryota</taxon>
        <taxon>Apusozoa</taxon>
        <taxon>Apusomonadida</taxon>
        <taxon>Apusomonadidae</taxon>
        <taxon>Thecamonas</taxon>
    </lineage>
</organism>
<comment type="subcellular location">
    <subcellularLocation>
        <location evidence="1">Membrane</location>
        <topology evidence="1">Multi-pass membrane protein</topology>
    </subcellularLocation>
</comment>
<dbReference type="OrthoDB" id="438545at2759"/>
<proteinExistence type="predicted"/>
<dbReference type="EMBL" id="GL349446">
    <property type="protein sequence ID" value="KNC47299.1"/>
    <property type="molecule type" value="Genomic_DNA"/>
</dbReference>
<keyword evidence="3 5" id="KW-1133">Transmembrane helix</keyword>
<feature type="transmembrane region" description="Helical" evidence="5">
    <location>
        <begin position="359"/>
        <end position="380"/>
    </location>
</feature>
<feature type="transmembrane region" description="Helical" evidence="5">
    <location>
        <begin position="76"/>
        <end position="97"/>
    </location>
</feature>
<dbReference type="AlphaFoldDB" id="A0A0L0D4Q2"/>
<dbReference type="eggNOG" id="KOG1305">
    <property type="taxonomic scope" value="Eukaryota"/>
</dbReference>
<feature type="transmembrane region" description="Helical" evidence="5">
    <location>
        <begin position="420"/>
        <end position="443"/>
    </location>
</feature>
<keyword evidence="4 5" id="KW-0472">Membrane</keyword>
<dbReference type="GO" id="GO:0015179">
    <property type="term" value="F:L-amino acid transmembrane transporter activity"/>
    <property type="evidence" value="ECO:0007669"/>
    <property type="project" value="TreeGrafter"/>
</dbReference>
<evidence type="ECO:0000313" key="8">
    <source>
        <dbReference type="Proteomes" id="UP000054408"/>
    </source>
</evidence>
<keyword evidence="8" id="KW-1185">Reference proteome</keyword>
<evidence type="ECO:0000256" key="3">
    <source>
        <dbReference type="ARBA" id="ARBA00022989"/>
    </source>
</evidence>
<evidence type="ECO:0000313" key="7">
    <source>
        <dbReference type="EMBL" id="KNC47299.1"/>
    </source>
</evidence>
<dbReference type="STRING" id="461836.A0A0L0D4Q2"/>
<evidence type="ECO:0000256" key="4">
    <source>
        <dbReference type="ARBA" id="ARBA00023136"/>
    </source>
</evidence>
<dbReference type="Pfam" id="PF01490">
    <property type="entry name" value="Aa_trans"/>
    <property type="match status" value="1"/>
</dbReference>
<feature type="transmembrane region" description="Helical" evidence="5">
    <location>
        <begin position="192"/>
        <end position="212"/>
    </location>
</feature>